<reference evidence="1" key="1">
    <citation type="submission" date="2019-08" db="EMBL/GenBank/DDBJ databases">
        <authorList>
            <person name="Kucharzyk K."/>
            <person name="Murdoch R.W."/>
            <person name="Higgins S."/>
            <person name="Loffler F."/>
        </authorList>
    </citation>
    <scope>NUCLEOTIDE SEQUENCE</scope>
</reference>
<proteinExistence type="predicted"/>
<gene>
    <name evidence="1" type="ORF">SDC9_203113</name>
</gene>
<evidence type="ECO:0000313" key="1">
    <source>
        <dbReference type="EMBL" id="MPN55431.1"/>
    </source>
</evidence>
<protein>
    <submittedName>
        <fullName evidence="1">Uncharacterized protein</fullName>
    </submittedName>
</protein>
<comment type="caution">
    <text evidence="1">The sequence shown here is derived from an EMBL/GenBank/DDBJ whole genome shotgun (WGS) entry which is preliminary data.</text>
</comment>
<dbReference type="AlphaFoldDB" id="A0A645IVR7"/>
<name>A0A645IVR7_9ZZZZ</name>
<organism evidence="1">
    <name type="scientific">bioreactor metagenome</name>
    <dbReference type="NCBI Taxonomy" id="1076179"/>
    <lineage>
        <taxon>unclassified sequences</taxon>
        <taxon>metagenomes</taxon>
        <taxon>ecological metagenomes</taxon>
    </lineage>
</organism>
<sequence>MVSAGGADTQIFLKPLAGKILLAARTLLAVVGRFSGHAAGLKLVGGLSKQVGDVKLAHGFLPIHQFLFFNSSLFIFL</sequence>
<dbReference type="EMBL" id="VSSQ01124673">
    <property type="protein sequence ID" value="MPN55431.1"/>
    <property type="molecule type" value="Genomic_DNA"/>
</dbReference>
<accession>A0A645IVR7</accession>